<keyword evidence="3" id="KW-1185">Reference proteome</keyword>
<dbReference type="EMBL" id="KB456271">
    <property type="protein sequence ID" value="EMF08607.1"/>
    <property type="molecule type" value="Genomic_DNA"/>
</dbReference>
<organism evidence="2 3">
    <name type="scientific">Sphaerulina musiva (strain SO2202)</name>
    <name type="common">Poplar stem canker fungus</name>
    <name type="synonym">Septoria musiva</name>
    <dbReference type="NCBI Taxonomy" id="692275"/>
    <lineage>
        <taxon>Eukaryota</taxon>
        <taxon>Fungi</taxon>
        <taxon>Dikarya</taxon>
        <taxon>Ascomycota</taxon>
        <taxon>Pezizomycotina</taxon>
        <taxon>Dothideomycetes</taxon>
        <taxon>Dothideomycetidae</taxon>
        <taxon>Mycosphaerellales</taxon>
        <taxon>Mycosphaerellaceae</taxon>
        <taxon>Sphaerulina</taxon>
    </lineage>
</organism>
<proteinExistence type="predicted"/>
<feature type="compositionally biased region" description="Basic and acidic residues" evidence="1">
    <location>
        <begin position="96"/>
        <end position="105"/>
    </location>
</feature>
<dbReference type="RefSeq" id="XP_016756728.1">
    <property type="nucleotide sequence ID" value="XM_016901684.1"/>
</dbReference>
<evidence type="ECO:0000256" key="1">
    <source>
        <dbReference type="SAM" id="MobiDB-lite"/>
    </source>
</evidence>
<reference evidence="2 3" key="1">
    <citation type="journal article" date="2012" name="PLoS Pathog.">
        <title>Diverse lifestyles and strategies of plant pathogenesis encoded in the genomes of eighteen Dothideomycetes fungi.</title>
        <authorList>
            <person name="Ohm R.A."/>
            <person name="Feau N."/>
            <person name="Henrissat B."/>
            <person name="Schoch C.L."/>
            <person name="Horwitz B.A."/>
            <person name="Barry K.W."/>
            <person name="Condon B.J."/>
            <person name="Copeland A.C."/>
            <person name="Dhillon B."/>
            <person name="Glaser F."/>
            <person name="Hesse C.N."/>
            <person name="Kosti I."/>
            <person name="LaButti K."/>
            <person name="Lindquist E.A."/>
            <person name="Lucas S."/>
            <person name="Salamov A.A."/>
            <person name="Bradshaw R.E."/>
            <person name="Ciuffetti L."/>
            <person name="Hamelin R.C."/>
            <person name="Kema G.H.J."/>
            <person name="Lawrence C."/>
            <person name="Scott J.A."/>
            <person name="Spatafora J.W."/>
            <person name="Turgeon B.G."/>
            <person name="de Wit P.J.G.M."/>
            <person name="Zhong S."/>
            <person name="Goodwin S.B."/>
            <person name="Grigoriev I.V."/>
        </authorList>
    </citation>
    <scope>NUCLEOTIDE SEQUENCE [LARGE SCALE GENOMIC DNA]</scope>
    <source>
        <strain evidence="2 3">SO2202</strain>
    </source>
</reference>
<sequence>MASKIDDSFNAPEDSGVPQCQCPTPLQAAGGIPTTTPPYPPPPLPPRIGNSKAAATSSSFPEDVHSQDQTRPTLGKNAPSASLGRLKKAKALFRNIKKDKSDRPRTPGRNPGAIHWISTGDYGMKHRFFQRQFDESDARKKAQYNDCKMSFQLRHKMSSWN</sequence>
<accession>M3CWW0</accession>
<evidence type="ECO:0000313" key="3">
    <source>
        <dbReference type="Proteomes" id="UP000016931"/>
    </source>
</evidence>
<feature type="compositionally biased region" description="Basic residues" evidence="1">
    <location>
        <begin position="85"/>
        <end position="95"/>
    </location>
</feature>
<dbReference type="Proteomes" id="UP000016931">
    <property type="component" value="Unassembled WGS sequence"/>
</dbReference>
<gene>
    <name evidence="2" type="ORF">SEPMUDRAFT_121381</name>
</gene>
<name>M3CWW0_SPHMS</name>
<dbReference type="AlphaFoldDB" id="M3CWW0"/>
<feature type="compositionally biased region" description="Pro residues" evidence="1">
    <location>
        <begin position="35"/>
        <end position="46"/>
    </location>
</feature>
<dbReference type="HOGENOM" id="CLU_1644764_0_0_1"/>
<evidence type="ECO:0000313" key="2">
    <source>
        <dbReference type="EMBL" id="EMF08607.1"/>
    </source>
</evidence>
<dbReference type="GeneID" id="27898821"/>
<protein>
    <submittedName>
        <fullName evidence="2">Uncharacterized protein</fullName>
    </submittedName>
</protein>
<feature type="region of interest" description="Disordered" evidence="1">
    <location>
        <begin position="1"/>
        <end position="114"/>
    </location>
</feature>